<dbReference type="SMART" id="SM00034">
    <property type="entry name" value="CLECT"/>
    <property type="match status" value="1"/>
</dbReference>
<evidence type="ECO:0000256" key="6">
    <source>
        <dbReference type="PROSITE-ProRule" id="PRU00302"/>
    </source>
</evidence>
<dbReference type="Pfam" id="PF00059">
    <property type="entry name" value="Lectin_C"/>
    <property type="match status" value="1"/>
</dbReference>
<dbReference type="SUPFAM" id="SSF56436">
    <property type="entry name" value="C-type lectin-like"/>
    <property type="match status" value="1"/>
</dbReference>
<dbReference type="InterPro" id="IPR000436">
    <property type="entry name" value="Sushi_SCR_CCP_dom"/>
</dbReference>
<evidence type="ECO:0000256" key="1">
    <source>
        <dbReference type="ARBA" id="ARBA00022659"/>
    </source>
</evidence>
<dbReference type="Gene3D" id="3.10.100.10">
    <property type="entry name" value="Mannose-Binding Protein A, subunit A"/>
    <property type="match status" value="1"/>
</dbReference>
<keyword evidence="11" id="KW-1185">Reference proteome</keyword>
<accession>A0ABD3XXS3</accession>
<dbReference type="InterPro" id="IPR001304">
    <property type="entry name" value="C-type_lectin-like"/>
</dbReference>
<dbReference type="InterPro" id="IPR016186">
    <property type="entry name" value="C-type_lectin-like/link_sf"/>
</dbReference>
<dbReference type="SMART" id="SM00032">
    <property type="entry name" value="CCP"/>
    <property type="match status" value="3"/>
</dbReference>
<reference evidence="10 11" key="1">
    <citation type="submission" date="2024-11" db="EMBL/GenBank/DDBJ databases">
        <title>Chromosome-level genome assembly of the freshwater bivalve Anodonta woodiana.</title>
        <authorList>
            <person name="Chen X."/>
        </authorList>
    </citation>
    <scope>NUCLEOTIDE SEQUENCE [LARGE SCALE GENOMIC DNA]</scope>
    <source>
        <strain evidence="10">MN2024</strain>
        <tissue evidence="10">Gills</tissue>
    </source>
</reference>
<sequence>MTKSGTINETLEVELGQNYTYSCQDGLVGKRDLNPTVMCQIDGDWTPTNFTCVCKTPIAMSGTINETVEVELGQNYTYRCQHGLIGKRYQSPTVMCQSGGEWSTTNFSCVCKIPAKSGAINSTAEVEIGQHYTYICDINRFKKGDENPTITCLHDGNWTSTKVLCVTKNWTLDILYPKNIQKSEVISNQTGLDFWACMQECDKEPNNCLSFFYDNQTGLCVLSSSFQRGPPNDFNISGGVVYYTAPATSCDLPYVFVTLAGSYFCIKYHTEAKSFNESMKACESEKAKLLVVTTKGEITDLANIWQNLGSSEYIGLSDQDQTGQWVSWNGTKVDPYWGLGQPCKRNNEYCAVFQNQKGIDCIDCKNNEHFFCHNVHFVPNTI</sequence>
<dbReference type="PROSITE" id="PS50041">
    <property type="entry name" value="C_TYPE_LECTIN_2"/>
    <property type="match status" value="1"/>
</dbReference>
<evidence type="ECO:0000256" key="4">
    <source>
        <dbReference type="ARBA" id="ARBA00023157"/>
    </source>
</evidence>
<dbReference type="Pfam" id="PF00084">
    <property type="entry name" value="Sushi"/>
    <property type="match status" value="2"/>
</dbReference>
<dbReference type="InterPro" id="IPR016187">
    <property type="entry name" value="CTDL_fold"/>
</dbReference>
<evidence type="ECO:0000256" key="5">
    <source>
        <dbReference type="ARBA" id="ARBA00023180"/>
    </source>
</evidence>
<dbReference type="InterPro" id="IPR003609">
    <property type="entry name" value="Pan_app"/>
</dbReference>
<dbReference type="PROSITE" id="PS50948">
    <property type="entry name" value="PAN"/>
    <property type="match status" value="1"/>
</dbReference>
<dbReference type="InterPro" id="IPR050350">
    <property type="entry name" value="Compl-Cell_Adhes-Reg"/>
</dbReference>
<keyword evidence="5" id="KW-0325">Glycoprotein</keyword>
<feature type="domain" description="Apple" evidence="9">
    <location>
        <begin position="165"/>
        <end position="247"/>
    </location>
</feature>
<dbReference type="SUPFAM" id="SSF57535">
    <property type="entry name" value="Complement control module/SCR domain"/>
    <property type="match status" value="3"/>
</dbReference>
<organism evidence="10 11">
    <name type="scientific">Sinanodonta woodiana</name>
    <name type="common">Chinese pond mussel</name>
    <name type="synonym">Anodonta woodiana</name>
    <dbReference type="NCBI Taxonomy" id="1069815"/>
    <lineage>
        <taxon>Eukaryota</taxon>
        <taxon>Metazoa</taxon>
        <taxon>Spiralia</taxon>
        <taxon>Lophotrochozoa</taxon>
        <taxon>Mollusca</taxon>
        <taxon>Bivalvia</taxon>
        <taxon>Autobranchia</taxon>
        <taxon>Heteroconchia</taxon>
        <taxon>Palaeoheterodonta</taxon>
        <taxon>Unionida</taxon>
        <taxon>Unionoidea</taxon>
        <taxon>Unionidae</taxon>
        <taxon>Unioninae</taxon>
        <taxon>Sinanodonta</taxon>
    </lineage>
</organism>
<keyword evidence="3" id="KW-0677">Repeat</keyword>
<name>A0ABD3XXS3_SINWO</name>
<gene>
    <name evidence="10" type="ORF">ACJMK2_002121</name>
</gene>
<evidence type="ECO:0000259" key="8">
    <source>
        <dbReference type="PROSITE" id="PS50923"/>
    </source>
</evidence>
<evidence type="ECO:0000313" key="10">
    <source>
        <dbReference type="EMBL" id="KAL3889793.1"/>
    </source>
</evidence>
<evidence type="ECO:0000256" key="2">
    <source>
        <dbReference type="ARBA" id="ARBA00022729"/>
    </source>
</evidence>
<keyword evidence="4" id="KW-1015">Disulfide bond</keyword>
<dbReference type="EMBL" id="JBJQND010000001">
    <property type="protein sequence ID" value="KAL3889793.1"/>
    <property type="molecule type" value="Genomic_DNA"/>
</dbReference>
<dbReference type="Pfam" id="PF00024">
    <property type="entry name" value="PAN_1"/>
    <property type="match status" value="1"/>
</dbReference>
<dbReference type="SUPFAM" id="SSF57414">
    <property type="entry name" value="Hairpin loop containing domain-like"/>
    <property type="match status" value="1"/>
</dbReference>
<dbReference type="Gene3D" id="2.10.70.10">
    <property type="entry name" value="Complement Module, domain 1"/>
    <property type="match status" value="3"/>
</dbReference>
<comment type="caution">
    <text evidence="10">The sequence shown here is derived from an EMBL/GenBank/DDBJ whole genome shotgun (WGS) entry which is preliminary data.</text>
</comment>
<dbReference type="CDD" id="cd00037">
    <property type="entry name" value="CLECT"/>
    <property type="match status" value="1"/>
</dbReference>
<evidence type="ECO:0000256" key="3">
    <source>
        <dbReference type="ARBA" id="ARBA00022737"/>
    </source>
</evidence>
<evidence type="ECO:0000313" key="11">
    <source>
        <dbReference type="Proteomes" id="UP001634394"/>
    </source>
</evidence>
<protein>
    <submittedName>
        <fullName evidence="10">Uncharacterized protein</fullName>
    </submittedName>
</protein>
<evidence type="ECO:0000259" key="9">
    <source>
        <dbReference type="PROSITE" id="PS50948"/>
    </source>
</evidence>
<proteinExistence type="predicted"/>
<dbReference type="AlphaFoldDB" id="A0ABD3XXS3"/>
<dbReference type="PROSITE" id="PS50923">
    <property type="entry name" value="SUSHI"/>
    <property type="match status" value="1"/>
</dbReference>
<dbReference type="PANTHER" id="PTHR19325:SF560">
    <property type="entry name" value="SUSHI, VON WILLEBRAND FACTOR TYPE A, EGF AND PENTRAXIN DOMAIN-CONTAINING PROTEIN 1"/>
    <property type="match status" value="1"/>
</dbReference>
<comment type="caution">
    <text evidence="6">Lacks conserved residue(s) required for the propagation of feature annotation.</text>
</comment>
<dbReference type="Proteomes" id="UP001634394">
    <property type="component" value="Unassembled WGS sequence"/>
</dbReference>
<keyword evidence="1 6" id="KW-0768">Sushi</keyword>
<dbReference type="InterPro" id="IPR035976">
    <property type="entry name" value="Sushi/SCR/CCP_sf"/>
</dbReference>
<keyword evidence="2" id="KW-0732">Signal</keyword>
<feature type="domain" description="Sushi" evidence="8">
    <location>
        <begin position="109"/>
        <end position="167"/>
    </location>
</feature>
<dbReference type="PANTHER" id="PTHR19325">
    <property type="entry name" value="COMPLEMENT COMPONENT-RELATED SUSHI DOMAIN-CONTAINING"/>
    <property type="match status" value="1"/>
</dbReference>
<evidence type="ECO:0000259" key="7">
    <source>
        <dbReference type="PROSITE" id="PS50041"/>
    </source>
</evidence>
<feature type="domain" description="C-type lectin" evidence="7">
    <location>
        <begin position="265"/>
        <end position="373"/>
    </location>
</feature>
<dbReference type="Gene3D" id="3.50.4.10">
    <property type="entry name" value="Hepatocyte Growth Factor"/>
    <property type="match status" value="1"/>
</dbReference>